<dbReference type="InterPro" id="IPR036388">
    <property type="entry name" value="WH-like_DNA-bd_sf"/>
</dbReference>
<dbReference type="AlphaFoldDB" id="A0A0C2EVT2"/>
<proteinExistence type="predicted"/>
<evidence type="ECO:0000313" key="3">
    <source>
        <dbReference type="Proteomes" id="UP000031535"/>
    </source>
</evidence>
<dbReference type="Gene3D" id="3.40.640.10">
    <property type="entry name" value="Type I PLP-dependent aspartate aminotransferase-like (Major domain)"/>
    <property type="match status" value="1"/>
</dbReference>
<dbReference type="STRING" id="226910.UCMB321_3298"/>
<dbReference type="Gene3D" id="1.10.10.10">
    <property type="entry name" value="Winged helix-like DNA-binding domain superfamily/Winged helix DNA-binding domain"/>
    <property type="match status" value="1"/>
</dbReference>
<dbReference type="GO" id="GO:0008483">
    <property type="term" value="F:transaminase activity"/>
    <property type="evidence" value="ECO:0007669"/>
    <property type="project" value="UniProtKB-KW"/>
</dbReference>
<accession>A0A0C2EVT2</accession>
<dbReference type="CDD" id="cd00609">
    <property type="entry name" value="AAT_like"/>
    <property type="match status" value="1"/>
</dbReference>
<dbReference type="InterPro" id="IPR015421">
    <property type="entry name" value="PyrdxlP-dep_Trfase_major"/>
</dbReference>
<keyword evidence="2" id="KW-0032">Aminotransferase</keyword>
<sequence length="443" mass="49191">MNRKTIVLAYEELTAQGWLITQQKRGTFVSPELPVVKQEARVAAVAQRLSGRLPEPGYQPYGSVCPPVVQIGDDVFDFSDGAPDTRLVPFEELSRAFRIALLESARGNRMGYGDPRGLGLLRQELAAMLRAERGLNADADTLCLVRGSQMGIYLAAKMLVRPGDGVAMERLSYPPARDAFRACGGSIHSIEQDELGMIPDALERVCRAQRIRAIYLTPHHQFPTTVTMPIDRRMRLLALAEQFDFVIIEDDYDHEFHFSHSPMLPMASVDQGGRVIYIGSLSKILAPGLRIGYVVAPPLIINRLANEILLVDRQGNTVTERAAAHLLQSGQLKRHIRRALRVYEQRCRLAVQAVHEHLGDVASVTAPGGGLALWIRFTQPLDMALLAQDAMAQNIRILPGHLFGDDDSPVQAMRLGYGSLDEREFRHGIERLSQVVKGRVLSR</sequence>
<dbReference type="InterPro" id="IPR015424">
    <property type="entry name" value="PyrdxlP-dep_Trfase"/>
</dbReference>
<comment type="caution">
    <text evidence="2">The sequence shown here is derived from an EMBL/GenBank/DDBJ whole genome shotgun (WGS) entry which is preliminary data.</text>
</comment>
<keyword evidence="2" id="KW-0808">Transferase</keyword>
<gene>
    <name evidence="2" type="ORF">UCMB321_3298</name>
</gene>
<name>A0A0C2EVT2_9PSED</name>
<dbReference type="PATRIC" id="fig|226910.6.peg.3287"/>
<keyword evidence="3" id="KW-1185">Reference proteome</keyword>
<protein>
    <submittedName>
        <fullName evidence="2">Transcriptional regulator, GntR family domain / Aspartate aminotransferase</fullName>
    </submittedName>
</protein>
<reference evidence="2 3" key="1">
    <citation type="submission" date="2015-01" db="EMBL/GenBank/DDBJ databases">
        <title>Complete genome of Pseudomonas batumici UCM B-321 producer of the batumin antibiotic with strong antistaphilococcal and potential anticancer activity.</title>
        <authorList>
            <person name="Klochko V.V."/>
            <person name="Zelena L.B."/>
            <person name="Elena K.A."/>
            <person name="Reva O.N."/>
        </authorList>
    </citation>
    <scope>NUCLEOTIDE SEQUENCE [LARGE SCALE GENOMIC DNA]</scope>
    <source>
        <strain evidence="2 3">UCM B-321</strain>
    </source>
</reference>
<evidence type="ECO:0000313" key="2">
    <source>
        <dbReference type="EMBL" id="KIH82843.1"/>
    </source>
</evidence>
<dbReference type="Proteomes" id="UP000031535">
    <property type="component" value="Unassembled WGS sequence"/>
</dbReference>
<dbReference type="InterPro" id="IPR051446">
    <property type="entry name" value="HTH_trans_reg/aminotransferase"/>
</dbReference>
<organism evidence="2 3">
    <name type="scientific">Pseudomonas batumici</name>
    <dbReference type="NCBI Taxonomy" id="226910"/>
    <lineage>
        <taxon>Bacteria</taxon>
        <taxon>Pseudomonadati</taxon>
        <taxon>Pseudomonadota</taxon>
        <taxon>Gammaproteobacteria</taxon>
        <taxon>Pseudomonadales</taxon>
        <taxon>Pseudomonadaceae</taxon>
        <taxon>Pseudomonas</taxon>
    </lineage>
</organism>
<dbReference type="EMBL" id="JXDG01000042">
    <property type="protein sequence ID" value="KIH82843.1"/>
    <property type="molecule type" value="Genomic_DNA"/>
</dbReference>
<dbReference type="Pfam" id="PF00155">
    <property type="entry name" value="Aminotran_1_2"/>
    <property type="match status" value="1"/>
</dbReference>
<evidence type="ECO:0000259" key="1">
    <source>
        <dbReference type="Pfam" id="PF00155"/>
    </source>
</evidence>
<dbReference type="PANTHER" id="PTHR46577">
    <property type="entry name" value="HTH-TYPE TRANSCRIPTIONAL REGULATORY PROTEIN GABR"/>
    <property type="match status" value="1"/>
</dbReference>
<dbReference type="InterPro" id="IPR004839">
    <property type="entry name" value="Aminotransferase_I/II_large"/>
</dbReference>
<dbReference type="PANTHER" id="PTHR46577:SF1">
    <property type="entry name" value="HTH-TYPE TRANSCRIPTIONAL REGULATORY PROTEIN GABR"/>
    <property type="match status" value="1"/>
</dbReference>
<feature type="domain" description="Aminotransferase class I/classII large" evidence="1">
    <location>
        <begin position="74"/>
        <end position="432"/>
    </location>
</feature>
<dbReference type="SUPFAM" id="SSF53383">
    <property type="entry name" value="PLP-dependent transferases"/>
    <property type="match status" value="1"/>
</dbReference>
<dbReference type="GO" id="GO:0030170">
    <property type="term" value="F:pyridoxal phosphate binding"/>
    <property type="evidence" value="ECO:0007669"/>
    <property type="project" value="InterPro"/>
</dbReference>